<accession>A0A2K3KCI4</accession>
<dbReference type="Proteomes" id="UP000236291">
    <property type="component" value="Unassembled WGS sequence"/>
</dbReference>
<evidence type="ECO:0000313" key="3">
    <source>
        <dbReference type="Proteomes" id="UP000236291"/>
    </source>
</evidence>
<organism evidence="2 3">
    <name type="scientific">Trifolium pratense</name>
    <name type="common">Red clover</name>
    <dbReference type="NCBI Taxonomy" id="57577"/>
    <lineage>
        <taxon>Eukaryota</taxon>
        <taxon>Viridiplantae</taxon>
        <taxon>Streptophyta</taxon>
        <taxon>Embryophyta</taxon>
        <taxon>Tracheophyta</taxon>
        <taxon>Spermatophyta</taxon>
        <taxon>Magnoliopsida</taxon>
        <taxon>eudicotyledons</taxon>
        <taxon>Gunneridae</taxon>
        <taxon>Pentapetalae</taxon>
        <taxon>rosids</taxon>
        <taxon>fabids</taxon>
        <taxon>Fabales</taxon>
        <taxon>Fabaceae</taxon>
        <taxon>Papilionoideae</taxon>
        <taxon>50 kb inversion clade</taxon>
        <taxon>NPAAA clade</taxon>
        <taxon>Hologalegina</taxon>
        <taxon>IRL clade</taxon>
        <taxon>Trifolieae</taxon>
        <taxon>Trifolium</taxon>
    </lineage>
</organism>
<reference evidence="2 3" key="1">
    <citation type="journal article" date="2014" name="Am. J. Bot.">
        <title>Genome assembly and annotation for red clover (Trifolium pratense; Fabaceae).</title>
        <authorList>
            <person name="Istvanek J."/>
            <person name="Jaros M."/>
            <person name="Krenek A."/>
            <person name="Repkova J."/>
        </authorList>
    </citation>
    <scope>NUCLEOTIDE SEQUENCE [LARGE SCALE GENOMIC DNA]</scope>
    <source>
        <strain evidence="3">cv. Tatra</strain>
        <tissue evidence="2">Young leaves</tissue>
    </source>
</reference>
<feature type="non-terminal residue" evidence="2">
    <location>
        <position position="1"/>
    </location>
</feature>
<evidence type="ECO:0000313" key="2">
    <source>
        <dbReference type="EMBL" id="PNX63994.1"/>
    </source>
</evidence>
<dbReference type="AlphaFoldDB" id="A0A2K3KCI4"/>
<feature type="region of interest" description="Disordered" evidence="1">
    <location>
        <begin position="1"/>
        <end position="21"/>
    </location>
</feature>
<name>A0A2K3KCI4_TRIPR</name>
<reference evidence="2 3" key="2">
    <citation type="journal article" date="2017" name="Front. Plant Sci.">
        <title>Gene Classification and Mining of Molecular Markers Useful in Red Clover (Trifolium pratense) Breeding.</title>
        <authorList>
            <person name="Istvanek J."/>
            <person name="Dluhosova J."/>
            <person name="Dluhos P."/>
            <person name="Patkova L."/>
            <person name="Nedelnik J."/>
            <person name="Repkova J."/>
        </authorList>
    </citation>
    <scope>NUCLEOTIDE SEQUENCE [LARGE SCALE GENOMIC DNA]</scope>
    <source>
        <strain evidence="3">cv. Tatra</strain>
        <tissue evidence="2">Young leaves</tissue>
    </source>
</reference>
<evidence type="ECO:0000256" key="1">
    <source>
        <dbReference type="SAM" id="MobiDB-lite"/>
    </source>
</evidence>
<protein>
    <submittedName>
        <fullName evidence="2">Uncharacterized protein</fullName>
    </submittedName>
</protein>
<proteinExistence type="predicted"/>
<sequence>RYRVCGHVNPHGDGGDDRDYDHGVRGRGHGYGHDRLLLILHH</sequence>
<gene>
    <name evidence="2" type="ORF">L195_g053791</name>
</gene>
<comment type="caution">
    <text evidence="2">The sequence shown here is derived from an EMBL/GenBank/DDBJ whole genome shotgun (WGS) entry which is preliminary data.</text>
</comment>
<dbReference type="EMBL" id="ASHM01091941">
    <property type="protein sequence ID" value="PNX63994.1"/>
    <property type="molecule type" value="Genomic_DNA"/>
</dbReference>